<gene>
    <name evidence="5" type="ORF">J2S17_005681</name>
</gene>
<evidence type="ECO:0000256" key="1">
    <source>
        <dbReference type="ARBA" id="ARBA00022491"/>
    </source>
</evidence>
<dbReference type="InterPro" id="IPR050624">
    <property type="entry name" value="HTH-type_Tx_Regulator"/>
</dbReference>
<feature type="DNA-binding region" description="H-T-H motif" evidence="3">
    <location>
        <begin position="24"/>
        <end position="43"/>
    </location>
</feature>
<dbReference type="PANTHER" id="PTHR43479">
    <property type="entry name" value="ACREF/ENVCD OPERON REPRESSOR-RELATED"/>
    <property type="match status" value="1"/>
</dbReference>
<dbReference type="EMBL" id="JAUSUB010000048">
    <property type="protein sequence ID" value="MDQ0273749.1"/>
    <property type="molecule type" value="Genomic_DNA"/>
</dbReference>
<dbReference type="InterPro" id="IPR009057">
    <property type="entry name" value="Homeodomain-like_sf"/>
</dbReference>
<organism evidence="5 6">
    <name type="scientific">Cytobacillus purgationiresistens</name>
    <dbReference type="NCBI Taxonomy" id="863449"/>
    <lineage>
        <taxon>Bacteria</taxon>
        <taxon>Bacillati</taxon>
        <taxon>Bacillota</taxon>
        <taxon>Bacilli</taxon>
        <taxon>Bacillales</taxon>
        <taxon>Bacillaceae</taxon>
        <taxon>Cytobacillus</taxon>
    </lineage>
</organism>
<sequence length="191" mass="22522">MDIKSNIFKCGKILFSTKGFKKTNIKEIAGMAGIGVGTFYNYYKSKEQLFIEIYIQENEKLKSRLIETLDLDQEPVKLINQLLMENFEAIHANPILKEWYSQDFYKELEQYYRNESGKNIDSIRGFYLDLLKNWKSQGKIRGDIDDELLPVFFDSLISIDTHKDEIGIQHFPQIMHYLIEFIIQGLTNHHK</sequence>
<protein>
    <submittedName>
        <fullName evidence="5">AcrR family transcriptional regulator</fullName>
    </submittedName>
</protein>
<evidence type="ECO:0000256" key="3">
    <source>
        <dbReference type="PROSITE-ProRule" id="PRU00335"/>
    </source>
</evidence>
<dbReference type="Proteomes" id="UP001238088">
    <property type="component" value="Unassembled WGS sequence"/>
</dbReference>
<dbReference type="Gene3D" id="1.10.357.10">
    <property type="entry name" value="Tetracycline Repressor, domain 2"/>
    <property type="match status" value="1"/>
</dbReference>
<dbReference type="RefSeq" id="WP_307480274.1">
    <property type="nucleotide sequence ID" value="NZ_JAUSUB010000048.1"/>
</dbReference>
<evidence type="ECO:0000259" key="4">
    <source>
        <dbReference type="PROSITE" id="PS50977"/>
    </source>
</evidence>
<dbReference type="Pfam" id="PF00440">
    <property type="entry name" value="TetR_N"/>
    <property type="match status" value="1"/>
</dbReference>
<evidence type="ECO:0000313" key="6">
    <source>
        <dbReference type="Proteomes" id="UP001238088"/>
    </source>
</evidence>
<keyword evidence="6" id="KW-1185">Reference proteome</keyword>
<accession>A0ABU0AR53</accession>
<dbReference type="PROSITE" id="PS50977">
    <property type="entry name" value="HTH_TETR_2"/>
    <property type="match status" value="1"/>
</dbReference>
<dbReference type="SUPFAM" id="SSF46689">
    <property type="entry name" value="Homeodomain-like"/>
    <property type="match status" value="1"/>
</dbReference>
<evidence type="ECO:0000313" key="5">
    <source>
        <dbReference type="EMBL" id="MDQ0273749.1"/>
    </source>
</evidence>
<reference evidence="5 6" key="1">
    <citation type="submission" date="2023-07" db="EMBL/GenBank/DDBJ databases">
        <title>Genomic Encyclopedia of Type Strains, Phase IV (KMG-IV): sequencing the most valuable type-strain genomes for metagenomic binning, comparative biology and taxonomic classification.</title>
        <authorList>
            <person name="Goeker M."/>
        </authorList>
    </citation>
    <scope>NUCLEOTIDE SEQUENCE [LARGE SCALE GENOMIC DNA]</scope>
    <source>
        <strain evidence="5 6">DSM 23494</strain>
    </source>
</reference>
<proteinExistence type="predicted"/>
<dbReference type="InterPro" id="IPR001647">
    <property type="entry name" value="HTH_TetR"/>
</dbReference>
<keyword evidence="1" id="KW-0678">Repressor</keyword>
<keyword evidence="2 3" id="KW-0238">DNA-binding</keyword>
<name>A0ABU0AR53_9BACI</name>
<evidence type="ECO:0000256" key="2">
    <source>
        <dbReference type="ARBA" id="ARBA00023125"/>
    </source>
</evidence>
<feature type="domain" description="HTH tetR-type" evidence="4">
    <location>
        <begin position="1"/>
        <end position="61"/>
    </location>
</feature>
<comment type="caution">
    <text evidence="5">The sequence shown here is derived from an EMBL/GenBank/DDBJ whole genome shotgun (WGS) entry which is preliminary data.</text>
</comment>
<dbReference type="PANTHER" id="PTHR43479:SF11">
    <property type="entry name" value="ACREF_ENVCD OPERON REPRESSOR-RELATED"/>
    <property type="match status" value="1"/>
</dbReference>
<dbReference type="PRINTS" id="PR00455">
    <property type="entry name" value="HTHTETR"/>
</dbReference>